<dbReference type="Proteomes" id="UP000315673">
    <property type="component" value="Chromosome"/>
</dbReference>
<dbReference type="KEGG" id="spai:FPZ24_04225"/>
<dbReference type="GO" id="GO:0016787">
    <property type="term" value="F:hydrolase activity"/>
    <property type="evidence" value="ECO:0007669"/>
    <property type="project" value="UniProtKB-KW"/>
</dbReference>
<dbReference type="InterPro" id="IPR029058">
    <property type="entry name" value="AB_hydrolase_fold"/>
</dbReference>
<organism evidence="3 4">
    <name type="scientific">Sphingomonas panacisoli</name>
    <dbReference type="NCBI Taxonomy" id="1813879"/>
    <lineage>
        <taxon>Bacteria</taxon>
        <taxon>Pseudomonadati</taxon>
        <taxon>Pseudomonadota</taxon>
        <taxon>Alphaproteobacteria</taxon>
        <taxon>Sphingomonadales</taxon>
        <taxon>Sphingomonadaceae</taxon>
        <taxon>Sphingomonas</taxon>
    </lineage>
</organism>
<dbReference type="EMBL" id="CP042306">
    <property type="protein sequence ID" value="QDZ06779.1"/>
    <property type="molecule type" value="Genomic_DNA"/>
</dbReference>
<dbReference type="InterPro" id="IPR013094">
    <property type="entry name" value="AB_hydrolase_3"/>
</dbReference>
<name>A0A5B8LFX5_9SPHN</name>
<evidence type="ECO:0000259" key="2">
    <source>
        <dbReference type="Pfam" id="PF07859"/>
    </source>
</evidence>
<keyword evidence="1 3" id="KW-0378">Hydrolase</keyword>
<reference evidence="3 4" key="1">
    <citation type="submission" date="2019-07" db="EMBL/GenBank/DDBJ databases">
        <title>Full genome sequence of Sphingomonas sp. 4R-6-7(HKS19).</title>
        <authorList>
            <person name="Im W.-T."/>
        </authorList>
    </citation>
    <scope>NUCLEOTIDE SEQUENCE [LARGE SCALE GENOMIC DNA]</scope>
    <source>
        <strain evidence="3 4">HKS19</strain>
    </source>
</reference>
<keyword evidence="4" id="KW-1185">Reference proteome</keyword>
<dbReference type="OrthoDB" id="9806180at2"/>
<dbReference type="PANTHER" id="PTHR48081:SF8">
    <property type="entry name" value="ALPHA_BETA HYDROLASE FOLD-3 DOMAIN-CONTAINING PROTEIN-RELATED"/>
    <property type="match status" value="1"/>
</dbReference>
<evidence type="ECO:0000256" key="1">
    <source>
        <dbReference type="ARBA" id="ARBA00022801"/>
    </source>
</evidence>
<sequence>MPDTMHLVDPALRPMLEMWPTIALNAETLIDMRNRSLPTPPIDATGTTLERRHVPGPIGAPDITLHIYKPEDAEGPLPAIYHIHGGGYVGGAASQLEVFHRPLVRALNCVLVSVDYRLAPEHVFPAAIEDCYAGLRWTIEHAATLGIDTSRLGVMGESAGGGLAAALALLVRDRGDYTLAFQHLTYPMIDDRTCAGDQHPHTGEFIWTPHNNHFGWQALLGAEPGGADVSPYAAAARATDLRSLPPTYIMTGALDLFLEEDMDYARRLIRAGVPTELHVYPGGFHGFDIFPGSAASTAAQASRMAALARALA</sequence>
<protein>
    <submittedName>
        <fullName evidence="3">Alpha/beta hydrolase</fullName>
    </submittedName>
</protein>
<dbReference type="AlphaFoldDB" id="A0A5B8LFX5"/>
<dbReference type="InterPro" id="IPR050300">
    <property type="entry name" value="GDXG_lipolytic_enzyme"/>
</dbReference>
<dbReference type="RefSeq" id="WP_146569863.1">
    <property type="nucleotide sequence ID" value="NZ_CP042306.1"/>
</dbReference>
<dbReference type="Gene3D" id="3.40.50.1820">
    <property type="entry name" value="alpha/beta hydrolase"/>
    <property type="match status" value="1"/>
</dbReference>
<dbReference type="SUPFAM" id="SSF53474">
    <property type="entry name" value="alpha/beta-Hydrolases"/>
    <property type="match status" value="1"/>
</dbReference>
<dbReference type="Pfam" id="PF07859">
    <property type="entry name" value="Abhydrolase_3"/>
    <property type="match status" value="1"/>
</dbReference>
<evidence type="ECO:0000313" key="4">
    <source>
        <dbReference type="Proteomes" id="UP000315673"/>
    </source>
</evidence>
<feature type="domain" description="Alpha/beta hydrolase fold-3" evidence="2">
    <location>
        <begin position="81"/>
        <end position="287"/>
    </location>
</feature>
<gene>
    <name evidence="3" type="ORF">FPZ24_04225</name>
</gene>
<proteinExistence type="predicted"/>
<evidence type="ECO:0000313" key="3">
    <source>
        <dbReference type="EMBL" id="QDZ06779.1"/>
    </source>
</evidence>
<dbReference type="PANTHER" id="PTHR48081">
    <property type="entry name" value="AB HYDROLASE SUPERFAMILY PROTEIN C4A8.06C"/>
    <property type="match status" value="1"/>
</dbReference>
<accession>A0A5B8LFX5</accession>